<sequence>MDSSDASVLLHYGGVSRISLDRNPIRTIDGEVVGWLHEAPPLLVDVAIAALREVGDLPPDELLEGVAEASRLFGCDDLDGVSPDRYCAMLSAVSGASVHIGELTLATVGSYGGALPLALRHQRPAEVGTVMHRGGVTAEMRWVPRGRVLTVIAPSNHPATYTLTMFVLACGYRVALRPGAADPYTGRRLVSAMTDAGLGDRIALLPTGHGTVDHLVRSADLALCFGGPQLVRRYARDPRVSVHGPGRSKVVTGTRVTADTLDYLEDAVAEGGGLRCMNISAVYTPDDPATVADALAHRLSRLPVLHPTDQNAVLPGVSMAEASAIDAVIRRYGPSVRDHSAPLYDDRTVEQVGPGSAVLRPRVLSVSTPTHPLIGTEHRFPFVVLAPWPAEAPVRVRMRLLRDTLVAVLLDDDEELSRAALADTSIRKVVVGPTAPWWTSPSLPHEGLLTQFLFDGKTLLTRSGAELPTSSTVE</sequence>
<gene>
    <name evidence="4" type="ORF">AWN90_18700</name>
</gene>
<evidence type="ECO:0000313" key="3">
    <source>
        <dbReference type="EMBL" id="AJO72793.1"/>
    </source>
</evidence>
<protein>
    <submittedName>
        <fullName evidence="3">Arylcarboxylate reductase</fullName>
    </submittedName>
</protein>
<evidence type="ECO:0000313" key="5">
    <source>
        <dbReference type="Proteomes" id="UP000076512"/>
    </source>
</evidence>
<keyword evidence="5" id="KW-1185">Reference proteome</keyword>
<reference evidence="3" key="1">
    <citation type="submission" date="2014-11" db="EMBL/GenBank/DDBJ databases">
        <authorList>
            <person name="Zhu J."/>
            <person name="Qi W."/>
            <person name="Song R."/>
        </authorList>
    </citation>
    <scope>NUCLEOTIDE SEQUENCE</scope>
    <source>
        <strain evidence="3">IFM 0406</strain>
    </source>
</reference>
<dbReference type="STRING" id="455432.AWN90_18700"/>
<reference evidence="3" key="2">
    <citation type="journal article" date="2016" name="Org. Biomol. Chem.">
        <title>Target-specific identification and characterization of the putative gene cluster for brasilinolide biosynthesis revealing the mechanistic insights and combinatorial synthetic utility of 2-deoxy-l-fucose biosynthetic enzymes.</title>
        <authorList>
            <person name="Chiu H.T."/>
            <person name="Weng C.P."/>
            <person name="Lin Y.C."/>
            <person name="Chen K.H."/>
        </authorList>
    </citation>
    <scope>NUCLEOTIDE SEQUENCE</scope>
    <source>
        <strain evidence="3">IFM 0406</strain>
    </source>
</reference>
<feature type="domain" description="Aldehyde dehydrogenase" evidence="2">
    <location>
        <begin position="133"/>
        <end position="387"/>
    </location>
</feature>
<organism evidence="3">
    <name type="scientific">Nocardia terpenica</name>
    <dbReference type="NCBI Taxonomy" id="455432"/>
    <lineage>
        <taxon>Bacteria</taxon>
        <taxon>Bacillati</taxon>
        <taxon>Actinomycetota</taxon>
        <taxon>Actinomycetes</taxon>
        <taxon>Mycobacteriales</taxon>
        <taxon>Nocardiaceae</taxon>
        <taxon>Nocardia</taxon>
    </lineage>
</organism>
<dbReference type="Pfam" id="PF00171">
    <property type="entry name" value="Aldedh"/>
    <property type="match status" value="1"/>
</dbReference>
<name>A0A0U1YZE8_9NOCA</name>
<evidence type="ECO:0000313" key="4">
    <source>
        <dbReference type="EMBL" id="KZM75415.1"/>
    </source>
</evidence>
<dbReference type="Gene3D" id="3.40.309.10">
    <property type="entry name" value="Aldehyde Dehydrogenase, Chain A, domain 2"/>
    <property type="match status" value="1"/>
</dbReference>
<dbReference type="AlphaFoldDB" id="A0A0U1YZE8"/>
<reference evidence="4 5" key="3">
    <citation type="submission" date="2016-04" db="EMBL/GenBank/DDBJ databases">
        <authorList>
            <person name="Evans L.H."/>
            <person name="Alamgir A."/>
            <person name="Owens N."/>
            <person name="Weber N.D."/>
            <person name="Virtaneva K."/>
            <person name="Barbian K."/>
            <person name="Babar A."/>
            <person name="Rosenke K."/>
        </authorList>
    </citation>
    <scope>NUCLEOTIDE SEQUENCE [LARGE SCALE GENOMIC DNA]</scope>
    <source>
        <strain evidence="4 5">IFM 0406</strain>
    </source>
</reference>
<dbReference type="EMBL" id="KP161205">
    <property type="protein sequence ID" value="AJO72793.1"/>
    <property type="molecule type" value="Genomic_DNA"/>
</dbReference>
<dbReference type="OrthoDB" id="229416at2"/>
<dbReference type="EMBL" id="LWGR01000003">
    <property type="protein sequence ID" value="KZM75415.1"/>
    <property type="molecule type" value="Genomic_DNA"/>
</dbReference>
<dbReference type="RefSeq" id="WP_082870925.1">
    <property type="nucleotide sequence ID" value="NZ_JABMCZ010000001.1"/>
</dbReference>
<dbReference type="Proteomes" id="UP000076512">
    <property type="component" value="Unassembled WGS sequence"/>
</dbReference>
<dbReference type="GO" id="GO:0016620">
    <property type="term" value="F:oxidoreductase activity, acting on the aldehyde or oxo group of donors, NAD or NADP as acceptor"/>
    <property type="evidence" value="ECO:0007669"/>
    <property type="project" value="InterPro"/>
</dbReference>
<accession>A0A0U1YZE8</accession>
<dbReference type="SUPFAM" id="SSF53720">
    <property type="entry name" value="ALDH-like"/>
    <property type="match status" value="1"/>
</dbReference>
<evidence type="ECO:0000259" key="2">
    <source>
        <dbReference type="Pfam" id="PF00171"/>
    </source>
</evidence>
<dbReference type="Gene3D" id="3.40.605.10">
    <property type="entry name" value="Aldehyde Dehydrogenase, Chain A, domain 1"/>
    <property type="match status" value="1"/>
</dbReference>
<dbReference type="InterPro" id="IPR016163">
    <property type="entry name" value="Ald_DH_C"/>
</dbReference>
<proteinExistence type="predicted"/>
<dbReference type="InterPro" id="IPR016161">
    <property type="entry name" value="Ald_DH/histidinol_DH"/>
</dbReference>
<keyword evidence="1" id="KW-0560">Oxidoreductase</keyword>
<dbReference type="InterPro" id="IPR015590">
    <property type="entry name" value="Aldehyde_DH_dom"/>
</dbReference>
<evidence type="ECO:0000256" key="1">
    <source>
        <dbReference type="ARBA" id="ARBA00023002"/>
    </source>
</evidence>
<dbReference type="InterPro" id="IPR016162">
    <property type="entry name" value="Ald_DH_N"/>
</dbReference>